<dbReference type="Proteomes" id="UP001467674">
    <property type="component" value="Unassembled WGS sequence"/>
</dbReference>
<evidence type="ECO:0000313" key="3">
    <source>
        <dbReference type="Proteomes" id="UP001467674"/>
    </source>
</evidence>
<feature type="signal peptide" evidence="1">
    <location>
        <begin position="1"/>
        <end position="19"/>
    </location>
</feature>
<protein>
    <recommendedName>
        <fullName evidence="4">Lipoprotein</fullName>
    </recommendedName>
</protein>
<reference evidence="2 3" key="1">
    <citation type="submission" date="2024-06" db="EMBL/GenBank/DDBJ databases">
        <title>Construction of an artificial bacterial consortium using nitrogen cycle bacteria from Cuatro Cienegas Basin and a mangrove forest.</title>
        <authorList>
            <person name="Aguilera-Najera D."/>
            <person name="Marquez-Cianci L."/>
            <person name="Martinez-Perez E."/>
            <person name="Rosas-Barrera M."/>
            <person name="Rodriguez-Cruz U.E."/>
            <person name="Tapia-Lopez R."/>
            <person name="Eguiarte L.E."/>
            <person name="Souza-Saldivar V."/>
        </authorList>
    </citation>
    <scope>NUCLEOTIDE SEQUENCE [LARGE SCALE GENOMIC DNA]</scope>
    <source>
        <strain evidence="2 3">S14-15</strain>
    </source>
</reference>
<sequence>MKNISIVLSVLFLSFLLVACGNSSTSGEMNKKTNEETKETKEIVKTKVADKAAYIWTDDSIGGLTQINTYAIIKNTGNTTVDVTNTKITYLNKEKEVLGVTKANQLYTNISPSIIEPGETSYLGIKDDATDEMENLDDIKIEVSPVAVKNNMINLNPSKEKVITSDNWGGDVKVTGLLKNNTNKDATALEVAAALYSKEDKFLGVLFLSSDDETEIPSKKETSIELAIPGFPSNKINEISKATLVAKSPEIED</sequence>
<keyword evidence="3" id="KW-1185">Reference proteome</keyword>
<name>A0ABV1S7U0_BACAB</name>
<organism evidence="2 3">
    <name type="scientific">Bacillus altitudinis</name>
    <dbReference type="NCBI Taxonomy" id="293387"/>
    <lineage>
        <taxon>Bacteria</taxon>
        <taxon>Bacillati</taxon>
        <taxon>Bacillota</taxon>
        <taxon>Bacilli</taxon>
        <taxon>Bacillales</taxon>
        <taxon>Bacillaceae</taxon>
        <taxon>Bacillus</taxon>
    </lineage>
</organism>
<dbReference type="EMBL" id="JBEOME010000009">
    <property type="protein sequence ID" value="MER3122601.1"/>
    <property type="molecule type" value="Genomic_DNA"/>
</dbReference>
<keyword evidence="1" id="KW-0732">Signal</keyword>
<accession>A0ABV1S7U0</accession>
<evidence type="ECO:0000313" key="2">
    <source>
        <dbReference type="EMBL" id="MER3122601.1"/>
    </source>
</evidence>
<gene>
    <name evidence="2" type="ORF">ABQG71_15530</name>
</gene>
<dbReference type="PROSITE" id="PS51257">
    <property type="entry name" value="PROKAR_LIPOPROTEIN"/>
    <property type="match status" value="1"/>
</dbReference>
<dbReference type="RefSeq" id="WP_350386365.1">
    <property type="nucleotide sequence ID" value="NZ_JBEOME010000009.1"/>
</dbReference>
<evidence type="ECO:0000256" key="1">
    <source>
        <dbReference type="SAM" id="SignalP"/>
    </source>
</evidence>
<evidence type="ECO:0008006" key="4">
    <source>
        <dbReference type="Google" id="ProtNLM"/>
    </source>
</evidence>
<proteinExistence type="predicted"/>
<feature type="chain" id="PRO_5047458004" description="Lipoprotein" evidence="1">
    <location>
        <begin position="20"/>
        <end position="253"/>
    </location>
</feature>
<comment type="caution">
    <text evidence="2">The sequence shown here is derived from an EMBL/GenBank/DDBJ whole genome shotgun (WGS) entry which is preliminary data.</text>
</comment>